<reference evidence="2" key="1">
    <citation type="submission" date="2019-03" db="EMBL/GenBank/DDBJ databases">
        <title>Complete genome of Methylacidiphilum kamchatkense Kam1.</title>
        <authorList>
            <person name="Kruse T."/>
            <person name="Murarilal Ratnadevi C."/>
            <person name="Erikstad H.-A."/>
            <person name="Birkeland N.-K."/>
        </authorList>
    </citation>
    <scope>NUCLEOTIDE SEQUENCE [LARGE SCALE GENOMIC DNA]</scope>
    <source>
        <strain evidence="2">kam1</strain>
    </source>
</reference>
<sequence length="84" mass="9508">MEGIIKDTNEKITAAVEISYRAHNDDVERAVERARILNRIMSTLPVGVSRKYPSNNPRLKDRGSKACPRYIRSAFVYTVAALSR</sequence>
<dbReference type="KEGG" id="mkc:kam1_248"/>
<dbReference type="AlphaFoldDB" id="A0A516TJV6"/>
<name>A0A516TJV6_9BACT</name>
<evidence type="ECO:0000313" key="2">
    <source>
        <dbReference type="Proteomes" id="UP000315925"/>
    </source>
</evidence>
<accession>A0A516TJV6</accession>
<gene>
    <name evidence="1" type="ORF">kam1_248</name>
</gene>
<proteinExistence type="predicted"/>
<dbReference type="EMBL" id="CP037899">
    <property type="protein sequence ID" value="QDQ41503.1"/>
    <property type="molecule type" value="Genomic_DNA"/>
</dbReference>
<dbReference type="Proteomes" id="UP000315925">
    <property type="component" value="Chromosome"/>
</dbReference>
<protein>
    <submittedName>
        <fullName evidence="1">Uncharacterized protein</fullName>
    </submittedName>
</protein>
<organism evidence="1 2">
    <name type="scientific">Methylacidiphilum kamchatkense Kam1</name>
    <dbReference type="NCBI Taxonomy" id="1202785"/>
    <lineage>
        <taxon>Bacteria</taxon>
        <taxon>Pseudomonadati</taxon>
        <taxon>Verrucomicrobiota</taxon>
        <taxon>Methylacidiphilae</taxon>
        <taxon>Methylacidiphilales</taxon>
        <taxon>Methylacidiphilaceae</taxon>
        <taxon>Methylacidiphilum (ex Ratnadevi et al. 2023)</taxon>
    </lineage>
</organism>
<evidence type="ECO:0000313" key="1">
    <source>
        <dbReference type="EMBL" id="QDQ41503.1"/>
    </source>
</evidence>